<evidence type="ECO:0000313" key="3">
    <source>
        <dbReference type="Proteomes" id="UP001159363"/>
    </source>
</evidence>
<organism evidence="2 3">
    <name type="scientific">Dryococelus australis</name>
    <dbReference type="NCBI Taxonomy" id="614101"/>
    <lineage>
        <taxon>Eukaryota</taxon>
        <taxon>Metazoa</taxon>
        <taxon>Ecdysozoa</taxon>
        <taxon>Arthropoda</taxon>
        <taxon>Hexapoda</taxon>
        <taxon>Insecta</taxon>
        <taxon>Pterygota</taxon>
        <taxon>Neoptera</taxon>
        <taxon>Polyneoptera</taxon>
        <taxon>Phasmatodea</taxon>
        <taxon>Verophasmatodea</taxon>
        <taxon>Anareolatae</taxon>
        <taxon>Phasmatidae</taxon>
        <taxon>Eurycanthinae</taxon>
        <taxon>Dryococelus</taxon>
    </lineage>
</organism>
<feature type="compositionally biased region" description="Basic and acidic residues" evidence="1">
    <location>
        <begin position="331"/>
        <end position="361"/>
    </location>
</feature>
<gene>
    <name evidence="2" type="ORF">PR048_031101</name>
</gene>
<feature type="region of interest" description="Disordered" evidence="1">
    <location>
        <begin position="431"/>
        <end position="461"/>
    </location>
</feature>
<feature type="region of interest" description="Disordered" evidence="1">
    <location>
        <begin position="1"/>
        <end position="39"/>
    </location>
</feature>
<comment type="caution">
    <text evidence="2">The sequence shown here is derived from an EMBL/GenBank/DDBJ whole genome shotgun (WGS) entry which is preliminary data.</text>
</comment>
<reference evidence="2 3" key="1">
    <citation type="submission" date="2023-02" db="EMBL/GenBank/DDBJ databases">
        <title>LHISI_Scaffold_Assembly.</title>
        <authorList>
            <person name="Stuart O.P."/>
            <person name="Cleave R."/>
            <person name="Magrath M.J.L."/>
            <person name="Mikheyev A.S."/>
        </authorList>
    </citation>
    <scope>NUCLEOTIDE SEQUENCE [LARGE SCALE GENOMIC DNA]</scope>
    <source>
        <strain evidence="2">Daus_M_001</strain>
        <tissue evidence="2">Leg muscle</tissue>
    </source>
</reference>
<feature type="compositionally biased region" description="Basic and acidic residues" evidence="1">
    <location>
        <begin position="372"/>
        <end position="381"/>
    </location>
</feature>
<sequence>MRVIEVSMERQNEGSGGNGRLPRNPPTNGIVRHDSRPGIEPGSPWWEASGLTARLPRPLIVDAILASWFTGGVRPGSDEDVKLRFFCTTATECTAAFTEIRTFREFDDLHARLLSPLYTGASAVCSLAVAPHLAVMGFASLTRHRIIKNTEKKRSPLHGDLQLHTPQKLRHWPATYGNAVRQSVAATDYPRALKVITFPPTAYNPHAHSAAQPRPIRHEVRSQNLAQPITSHQRNRHPVSSLCIDYSRVDRHATVQITRQIRARLRQGSEPGSRRWEEVFYPPNHRGPDRESQPCCELPRWWTTTPSTCRLQSETDQAGDARGKPRRENKRKAGEQDDKRKKERERERQEGKKPFFNERHRFENKRRKYLPKRHELSERARARNSVTKTKTMISHRGRINHSPFPPKLSITSHPRLQRGGLAAYSARENAAPDLSQLSRQSERINTRQSDRAGLANRKKENGVEFAPELRSHPFPGHGCRAVSPLASQQGESGSIPGRVIGFSHVEIVPDDVVGRRVFSVISRLPRPFNAALLHTHFNHPHRLSTPRC</sequence>
<feature type="compositionally biased region" description="Basic and acidic residues" evidence="1">
    <location>
        <begin position="440"/>
        <end position="450"/>
    </location>
</feature>
<dbReference type="EMBL" id="JARBHB010000015">
    <property type="protein sequence ID" value="KAJ8867300.1"/>
    <property type="molecule type" value="Genomic_DNA"/>
</dbReference>
<feature type="compositionally biased region" description="Basic residues" evidence="1">
    <location>
        <begin position="362"/>
        <end position="371"/>
    </location>
</feature>
<protein>
    <submittedName>
        <fullName evidence="2">Uncharacterized protein</fullName>
    </submittedName>
</protein>
<accession>A0ABQ9G4C0</accession>
<proteinExistence type="predicted"/>
<feature type="region of interest" description="Disordered" evidence="1">
    <location>
        <begin position="264"/>
        <end position="296"/>
    </location>
</feature>
<evidence type="ECO:0000256" key="1">
    <source>
        <dbReference type="SAM" id="MobiDB-lite"/>
    </source>
</evidence>
<keyword evidence="3" id="KW-1185">Reference proteome</keyword>
<feature type="region of interest" description="Disordered" evidence="1">
    <location>
        <begin position="309"/>
        <end position="413"/>
    </location>
</feature>
<name>A0ABQ9G4C0_9NEOP</name>
<evidence type="ECO:0000313" key="2">
    <source>
        <dbReference type="EMBL" id="KAJ8867300.1"/>
    </source>
</evidence>
<dbReference type="Proteomes" id="UP001159363">
    <property type="component" value="Chromosome 14"/>
</dbReference>